<evidence type="ECO:0000256" key="1">
    <source>
        <dbReference type="SAM" id="MobiDB-lite"/>
    </source>
</evidence>
<feature type="compositionally biased region" description="Basic residues" evidence="1">
    <location>
        <begin position="1"/>
        <end position="11"/>
    </location>
</feature>
<organism evidence="2 3">
    <name type="scientific">Caligus rogercresseyi</name>
    <name type="common">Sea louse</name>
    <dbReference type="NCBI Taxonomy" id="217165"/>
    <lineage>
        <taxon>Eukaryota</taxon>
        <taxon>Metazoa</taxon>
        <taxon>Ecdysozoa</taxon>
        <taxon>Arthropoda</taxon>
        <taxon>Crustacea</taxon>
        <taxon>Multicrustacea</taxon>
        <taxon>Hexanauplia</taxon>
        <taxon>Copepoda</taxon>
        <taxon>Siphonostomatoida</taxon>
        <taxon>Caligidae</taxon>
        <taxon>Caligus</taxon>
    </lineage>
</organism>
<name>A0A7T8K7I9_CALRO</name>
<feature type="region of interest" description="Disordered" evidence="1">
    <location>
        <begin position="1"/>
        <end position="67"/>
    </location>
</feature>
<evidence type="ECO:0000313" key="3">
    <source>
        <dbReference type="Proteomes" id="UP000595437"/>
    </source>
</evidence>
<dbReference type="AlphaFoldDB" id="A0A7T8K7I9"/>
<keyword evidence="3" id="KW-1185">Reference proteome</keyword>
<protein>
    <submittedName>
        <fullName evidence="2">Uncharacterized protein</fullName>
    </submittedName>
</protein>
<accession>A0A7T8K7I9</accession>
<dbReference type="Proteomes" id="UP000595437">
    <property type="component" value="Chromosome 6"/>
</dbReference>
<reference evidence="3" key="1">
    <citation type="submission" date="2021-01" db="EMBL/GenBank/DDBJ databases">
        <title>Caligus Genome Assembly.</title>
        <authorList>
            <person name="Gallardo-Escarate C."/>
        </authorList>
    </citation>
    <scope>NUCLEOTIDE SEQUENCE [LARGE SCALE GENOMIC DNA]</scope>
</reference>
<feature type="compositionally biased region" description="Low complexity" evidence="1">
    <location>
        <begin position="19"/>
        <end position="40"/>
    </location>
</feature>
<proteinExistence type="predicted"/>
<sequence>MTTQPSRHRSKWSLDFATKSKNNNSSSESFPPGYSSSSTSLHAEAGRSTDPSLKAKRSWEVALGMKE</sequence>
<gene>
    <name evidence="2" type="ORF">FKW44_009690</name>
</gene>
<evidence type="ECO:0000313" key="2">
    <source>
        <dbReference type="EMBL" id="QQP49148.1"/>
    </source>
</evidence>
<dbReference type="EMBL" id="CP045895">
    <property type="protein sequence ID" value="QQP49148.1"/>
    <property type="molecule type" value="Genomic_DNA"/>
</dbReference>